<dbReference type="HOGENOM" id="CLU_353105_0_0_1"/>
<accession>B5X505</accession>
<dbReference type="InterPro" id="IPR031958">
    <property type="entry name" value="DUF4778"/>
</dbReference>
<dbReference type="EMBL" id="BT046124">
    <property type="protein sequence ID" value="ACI46512.1"/>
    <property type="molecule type" value="mRNA"/>
</dbReference>
<feature type="region of interest" description="Disordered" evidence="1">
    <location>
        <begin position="706"/>
        <end position="773"/>
    </location>
</feature>
<organism evidence="2">
    <name type="scientific">Drosophila melanogaster</name>
    <name type="common">Fruit fly</name>
    <dbReference type="NCBI Taxonomy" id="7227"/>
    <lineage>
        <taxon>Eukaryota</taxon>
        <taxon>Metazoa</taxon>
        <taxon>Ecdysozoa</taxon>
        <taxon>Arthropoda</taxon>
        <taxon>Hexapoda</taxon>
        <taxon>Insecta</taxon>
        <taxon>Pterygota</taxon>
        <taxon>Neoptera</taxon>
        <taxon>Endopterygota</taxon>
        <taxon>Diptera</taxon>
        <taxon>Brachycera</taxon>
        <taxon>Muscomorpha</taxon>
        <taxon>Ephydroidea</taxon>
        <taxon>Drosophilidae</taxon>
        <taxon>Drosophila</taxon>
        <taxon>Sophophora</taxon>
    </lineage>
</organism>
<dbReference type="ExpressionAtlas" id="B5X505">
    <property type="expression patterns" value="baseline and differential"/>
</dbReference>
<name>B5X505_DROME</name>
<dbReference type="OrthoDB" id="7832529at2759"/>
<evidence type="ECO:0000313" key="2">
    <source>
        <dbReference type="EMBL" id="ACI46512.1"/>
    </source>
</evidence>
<sequence length="796" mass="91516">MNSCCCRSHSDRTNPMACLPQFPRLQRVQSCRPFLEGRKAASCCVSGERRWGQRNGCMIQVLAKMVNKSSSTVCQFLHQLTLQVFARILYPLMLGWNTLKVPFVIPDICELYYGIFDECGNIRGSIPTRTLLILISMIQYFLNLPKRCGQNSACSGCRSQTDDLRNIHSPGYCGKNAMTPFSGRGITEKGPSKGSDVWAGLKRLGYERRGDLDSYPSDESIPYGYAPHRCPCQAGSPRIQRSGILNPYANRPGAMRSLVCAEELESSMLDSDYNQQIPMAPISPKAAQIIHINHISNLYAAVVQNQHTRQLFADGRPPRPRVRPCTENQNRFSGGFMMPEPYFNGMPWSWLHRDPQRMIRLPSGGLPLEIPRYRRQPLDEEYHSFKSKYEHLSRRDNPFKGSSLLPLDTYPSENRFNQGNRLQSISWEKKILDHQNQPTKNISNNLIIPIKQQRKLEWEQLFIKRINDAKKTKGTFDFWNEMIERNKFKAFQQAIKDTKPVFPSKEIGYSQSRKDSAHIITKRSNNSLRSARQNQKKLEIEKPEISKRSNNNRTHVSAQHRVKQLCSSQEKQTLKNQIQQDTYKIKSVNNTPHLAKNEIIPQPKYPDPEDYRKERARNLKFNRKTAGESVMLIKPAKSIIKKPKETQLKDVSQDELESLKKQLEMNTNNKRVRFSVPTPYSNERVMPAEKYVLLEAGDQIPKHISKLHSQDKSATKSVFSRRSGKSPERGFRRKRLHSEDGTELPTYSKRAAMGSQNKYYGNTKAKPNKPLGKSCKVMPKVLYSREETLKKLSYLL</sequence>
<gene>
    <name evidence="2" type="primary">CG4631-RA</name>
</gene>
<protein>
    <submittedName>
        <fullName evidence="2">AT13171p</fullName>
    </submittedName>
</protein>
<evidence type="ECO:0000256" key="1">
    <source>
        <dbReference type="SAM" id="MobiDB-lite"/>
    </source>
</evidence>
<proteinExistence type="evidence at transcript level"/>
<dbReference type="Pfam" id="PF16008">
    <property type="entry name" value="DUF4778"/>
    <property type="match status" value="1"/>
</dbReference>
<reference evidence="2" key="1">
    <citation type="submission" date="2008-10" db="EMBL/GenBank/DDBJ databases">
        <authorList>
            <person name="Carlson J."/>
            <person name="Booth B."/>
            <person name="Frise E."/>
            <person name="Park S."/>
            <person name="Wan K."/>
            <person name="Yu C."/>
            <person name="Celniker S."/>
        </authorList>
    </citation>
    <scope>NUCLEOTIDE SEQUENCE</scope>
</reference>
<dbReference type="AlphaFoldDB" id="B5X505"/>
<dbReference type="VEuPathDB" id="VectorBase:FBgn0032590"/>